<evidence type="ECO:0000313" key="2">
    <source>
        <dbReference type="Proteomes" id="UP001320706"/>
    </source>
</evidence>
<reference evidence="1" key="1">
    <citation type="submission" date="2024-02" db="EMBL/GenBank/DDBJ databases">
        <title>Metagenome Assembled Genome of Zalaria obscura JY119.</title>
        <authorList>
            <person name="Vighnesh L."/>
            <person name="Jagadeeshwari U."/>
            <person name="Venkata Ramana C."/>
            <person name="Sasikala C."/>
        </authorList>
    </citation>
    <scope>NUCLEOTIDE SEQUENCE</scope>
    <source>
        <strain evidence="1">JY119</strain>
    </source>
</reference>
<keyword evidence="2" id="KW-1185">Reference proteome</keyword>
<protein>
    <submittedName>
        <fullName evidence="1">Uncharacterized protein</fullName>
    </submittedName>
</protein>
<gene>
    <name evidence="1" type="ORF">M8818_005675</name>
</gene>
<comment type="caution">
    <text evidence="1">The sequence shown here is derived from an EMBL/GenBank/DDBJ whole genome shotgun (WGS) entry which is preliminary data.</text>
</comment>
<dbReference type="EMBL" id="JAMKPW020000033">
    <property type="protein sequence ID" value="KAK8202149.1"/>
    <property type="molecule type" value="Genomic_DNA"/>
</dbReference>
<dbReference type="Proteomes" id="UP001320706">
    <property type="component" value="Unassembled WGS sequence"/>
</dbReference>
<proteinExistence type="predicted"/>
<sequence length="127" mass="14405">MERIEPGRELAPSDRVNFQQRAAMHARDTLTAHWPHPRRRGHWEKPVRRQAQQLLCTELASMSLATRLFTRSCASTQTPHIGRYMPGQPGSARPPCLSAPACHRSPKRRGAAKMPQGSAIRWQRIAH</sequence>
<organism evidence="1 2">
    <name type="scientific">Zalaria obscura</name>
    <dbReference type="NCBI Taxonomy" id="2024903"/>
    <lineage>
        <taxon>Eukaryota</taxon>
        <taxon>Fungi</taxon>
        <taxon>Dikarya</taxon>
        <taxon>Ascomycota</taxon>
        <taxon>Pezizomycotina</taxon>
        <taxon>Dothideomycetes</taxon>
        <taxon>Dothideomycetidae</taxon>
        <taxon>Dothideales</taxon>
        <taxon>Zalariaceae</taxon>
        <taxon>Zalaria</taxon>
    </lineage>
</organism>
<accession>A0ACC3S8N4</accession>
<name>A0ACC3S8N4_9PEZI</name>
<evidence type="ECO:0000313" key="1">
    <source>
        <dbReference type="EMBL" id="KAK8202149.1"/>
    </source>
</evidence>